<dbReference type="SUPFAM" id="SSF102860">
    <property type="entry name" value="mRNA decapping enzyme DcpS N-terminal domain"/>
    <property type="match status" value="1"/>
</dbReference>
<protein>
    <submittedName>
        <fullName evidence="2">Decapping scavenger enzyme DCS1</fullName>
    </submittedName>
</protein>
<dbReference type="PANTHER" id="PTHR12978">
    <property type="entry name" value="HISTIDINE TRIAD HIT PROTEIN MEMBER"/>
    <property type="match status" value="1"/>
</dbReference>
<dbReference type="InterPro" id="IPR011145">
    <property type="entry name" value="Scavenger_mRNA_decap_enz_N"/>
</dbReference>
<accession>A0ABX6EUF0</accession>
<proteinExistence type="inferred from homology"/>
<evidence type="ECO:0000313" key="2">
    <source>
        <dbReference type="EMBL" id="QGN15945.1"/>
    </source>
</evidence>
<organism evidence="2 3">
    <name type="scientific">Kluyveromyces marxianus</name>
    <name type="common">Yeast</name>
    <name type="synonym">Candida kefyr</name>
    <dbReference type="NCBI Taxonomy" id="4911"/>
    <lineage>
        <taxon>Eukaryota</taxon>
        <taxon>Fungi</taxon>
        <taxon>Dikarya</taxon>
        <taxon>Ascomycota</taxon>
        <taxon>Saccharomycotina</taxon>
        <taxon>Saccharomycetes</taxon>
        <taxon>Saccharomycetales</taxon>
        <taxon>Saccharomycetaceae</taxon>
        <taxon>Kluyveromyces</taxon>
    </lineage>
</organism>
<dbReference type="Pfam" id="PF05652">
    <property type="entry name" value="DcpS"/>
    <property type="match status" value="1"/>
</dbReference>
<evidence type="ECO:0000256" key="1">
    <source>
        <dbReference type="ARBA" id="ARBA00010208"/>
    </source>
</evidence>
<dbReference type="Gene3D" id="3.30.428.10">
    <property type="entry name" value="HIT-like"/>
    <property type="match status" value="1"/>
</dbReference>
<gene>
    <name evidence="2" type="primary">DCS1</name>
    <name evidence="2" type="ORF">FIM1_2643</name>
</gene>
<dbReference type="Pfam" id="PF11969">
    <property type="entry name" value="DcpS_C"/>
    <property type="match status" value="1"/>
</dbReference>
<evidence type="ECO:0000313" key="3">
    <source>
        <dbReference type="Proteomes" id="UP000422736"/>
    </source>
</evidence>
<name>A0ABX6EUF0_KLUMA</name>
<dbReference type="EMBL" id="CP015057">
    <property type="protein sequence ID" value="QGN15945.1"/>
    <property type="molecule type" value="Genomic_DNA"/>
</dbReference>
<sequence length="351" mass="40635">MVETDSVSFKTLIKAFQFSRVLNSNPQTKSISLLGTIQGKDAIVTLEKTHFQFDEVVDNPNSSTLSLHQCESEYSCMNSIETLKPIANNDIYFWGMSVMKQDLELNPTAKINLIWPATRVHIEKYDKQVFHIVRETPEVYKRIVQPYIDQMIDNGRLQWVHNILYNGAESDRVVFKYFDDEKPNDGFVVLPDMKWDGVNMDALYLVAIVNRDDIRSMRDLKPEHQSWLIELKNKIRTVVPSCFNYLVGADQLRLFIHYQPSYYHFHVHIVNIKHPGLGDGIAAGKAHLIEDVIEDLNYLGPDGFMRKTMTYVIGENHDLWKSGLEEVLQKQMQEDGIPEPPKITNDFEQEQ</sequence>
<reference evidence="2 3" key="1">
    <citation type="submission" date="2016-03" db="EMBL/GenBank/DDBJ databases">
        <title>How can Kluyveromyces marxianus grow so fast - potential evolutionary course in Saccharomyces Complex revealed by comparative genomics.</title>
        <authorList>
            <person name="Mo W."/>
            <person name="Lu W."/>
            <person name="Yang X."/>
            <person name="Qi J."/>
            <person name="Lv H."/>
        </authorList>
    </citation>
    <scope>NUCLEOTIDE SEQUENCE [LARGE SCALE GENOMIC DNA]</scope>
    <source>
        <strain evidence="2 3">FIM1</strain>
    </source>
</reference>
<keyword evidence="3" id="KW-1185">Reference proteome</keyword>
<dbReference type="InterPro" id="IPR008594">
    <property type="entry name" value="DcpS/DCS2"/>
</dbReference>
<dbReference type="InterPro" id="IPR036265">
    <property type="entry name" value="HIT-like_sf"/>
</dbReference>
<comment type="similarity">
    <text evidence="1">Belongs to the HIT family.</text>
</comment>
<dbReference type="PANTHER" id="PTHR12978:SF0">
    <property type="entry name" value="M7GPPPX DIPHOSPHATASE"/>
    <property type="match status" value="1"/>
</dbReference>
<dbReference type="Gene3D" id="3.30.200.40">
    <property type="entry name" value="Scavenger mRNA decapping enzyme, N-terminal domain"/>
    <property type="match status" value="1"/>
</dbReference>
<dbReference type="Proteomes" id="UP000422736">
    <property type="component" value="Chromosome 4"/>
</dbReference>
<dbReference type="PIRSF" id="PIRSF028973">
    <property type="entry name" value="Scavenger_mRNA_decap_enz"/>
    <property type="match status" value="1"/>
</dbReference>
<dbReference type="SUPFAM" id="SSF54197">
    <property type="entry name" value="HIT-like"/>
    <property type="match status" value="1"/>
</dbReference>